<name>A0A7J5AJ07_9FLAO</name>
<comment type="subcellular location">
    <subcellularLocation>
        <location evidence="1">Secreted</location>
    </subcellularLocation>
</comment>
<evidence type="ECO:0000256" key="1">
    <source>
        <dbReference type="ARBA" id="ARBA00004613"/>
    </source>
</evidence>
<dbReference type="GO" id="GO:0005576">
    <property type="term" value="C:extracellular region"/>
    <property type="evidence" value="ECO:0007669"/>
    <property type="project" value="UniProtKB-SubCell"/>
</dbReference>
<gene>
    <name evidence="4" type="ORF">F6464_00490</name>
</gene>
<dbReference type="InterPro" id="IPR051398">
    <property type="entry name" value="Polysacch_Deacetylase"/>
</dbReference>
<dbReference type="GO" id="GO:0005975">
    <property type="term" value="P:carbohydrate metabolic process"/>
    <property type="evidence" value="ECO:0007669"/>
    <property type="project" value="InterPro"/>
</dbReference>
<dbReference type="Gene3D" id="3.20.20.370">
    <property type="entry name" value="Glycoside hydrolase/deacetylase"/>
    <property type="match status" value="1"/>
</dbReference>
<keyword evidence="5" id="KW-1185">Reference proteome</keyword>
<evidence type="ECO:0000259" key="3">
    <source>
        <dbReference type="PROSITE" id="PS51677"/>
    </source>
</evidence>
<proteinExistence type="predicted"/>
<accession>A0A7J5AJ07</accession>
<sequence>MFYFFPTYKWILINGFFLFFVDYSTNLKKEKKVAETNIQDIEWIAKNNCINHSKILPIKNIPVLCYHAIRKISKTDSPKKKTYSVTPEAFALQMKALAENGYKTISPDQLYEHWTKNKPLPDKPIIITFDDGRKEQFTIGATIMEHYHFKGVFFIMTISIGKKNYMTKEDIKILSLKGHTIGVHSWDHQKITQYKKEDWNLQLDKPKKRLENIIEKPIDYFAYPFGIWSLSAADSIKKHGYKMAFIVYGKSNPTKPYYTVPRIIVQSTYSIKDLLDIIKNKTQS</sequence>
<dbReference type="RefSeq" id="WP_151105791.1">
    <property type="nucleotide sequence ID" value="NZ_WAEM01000001.1"/>
</dbReference>
<dbReference type="PANTHER" id="PTHR34216:SF3">
    <property type="entry name" value="POLY-BETA-1,6-N-ACETYL-D-GLUCOSAMINE N-DEACETYLASE"/>
    <property type="match status" value="1"/>
</dbReference>
<feature type="domain" description="NodB homology" evidence="3">
    <location>
        <begin position="123"/>
        <end position="284"/>
    </location>
</feature>
<dbReference type="EMBL" id="WAEM01000001">
    <property type="protein sequence ID" value="KAB1157597.1"/>
    <property type="molecule type" value="Genomic_DNA"/>
</dbReference>
<dbReference type="CDD" id="cd10918">
    <property type="entry name" value="CE4_NodB_like_5s_6s"/>
    <property type="match status" value="1"/>
</dbReference>
<dbReference type="InterPro" id="IPR011330">
    <property type="entry name" value="Glyco_hydro/deAcase_b/a-brl"/>
</dbReference>
<dbReference type="InterPro" id="IPR002509">
    <property type="entry name" value="NODB_dom"/>
</dbReference>
<dbReference type="PROSITE" id="PS51677">
    <property type="entry name" value="NODB"/>
    <property type="match status" value="1"/>
</dbReference>
<organism evidence="4 5">
    <name type="scientific">Flavobacterium luteum</name>
    <dbReference type="NCBI Taxonomy" id="2026654"/>
    <lineage>
        <taxon>Bacteria</taxon>
        <taxon>Pseudomonadati</taxon>
        <taxon>Bacteroidota</taxon>
        <taxon>Flavobacteriia</taxon>
        <taxon>Flavobacteriales</taxon>
        <taxon>Flavobacteriaceae</taxon>
        <taxon>Flavobacterium</taxon>
    </lineage>
</organism>
<dbReference type="AlphaFoldDB" id="A0A7J5AJ07"/>
<keyword evidence="2" id="KW-0732">Signal</keyword>
<reference evidence="4 5" key="1">
    <citation type="submission" date="2019-09" db="EMBL/GenBank/DDBJ databases">
        <title>Flavobacterium sp. nov., isolated from glacier ice.</title>
        <authorList>
            <person name="Liu Q."/>
        </authorList>
    </citation>
    <scope>NUCLEOTIDE SEQUENCE [LARGE SCALE GENOMIC DNA]</scope>
    <source>
        <strain evidence="4 5">NBRC 112527</strain>
    </source>
</reference>
<evidence type="ECO:0000313" key="5">
    <source>
        <dbReference type="Proteomes" id="UP000490922"/>
    </source>
</evidence>
<evidence type="ECO:0000256" key="2">
    <source>
        <dbReference type="ARBA" id="ARBA00022729"/>
    </source>
</evidence>
<dbReference type="SUPFAM" id="SSF88713">
    <property type="entry name" value="Glycoside hydrolase/deacetylase"/>
    <property type="match status" value="1"/>
</dbReference>
<dbReference type="Pfam" id="PF01522">
    <property type="entry name" value="Polysacc_deac_1"/>
    <property type="match status" value="1"/>
</dbReference>
<evidence type="ECO:0000313" key="4">
    <source>
        <dbReference type="EMBL" id="KAB1157597.1"/>
    </source>
</evidence>
<dbReference type="PANTHER" id="PTHR34216">
    <property type="match status" value="1"/>
</dbReference>
<dbReference type="GO" id="GO:0016810">
    <property type="term" value="F:hydrolase activity, acting on carbon-nitrogen (but not peptide) bonds"/>
    <property type="evidence" value="ECO:0007669"/>
    <property type="project" value="InterPro"/>
</dbReference>
<comment type="caution">
    <text evidence="4">The sequence shown here is derived from an EMBL/GenBank/DDBJ whole genome shotgun (WGS) entry which is preliminary data.</text>
</comment>
<protein>
    <submittedName>
        <fullName evidence="4">Polysaccharide deacetylase family protein</fullName>
    </submittedName>
</protein>
<dbReference type="OrthoDB" id="9778320at2"/>
<dbReference type="Proteomes" id="UP000490922">
    <property type="component" value="Unassembled WGS sequence"/>
</dbReference>